<dbReference type="PANTHER" id="PTHR47104">
    <property type="entry name" value="SEC14P-LIKE PHOSPHATIDYLINOSITOL TRANSFER FAMILY PROTEIN"/>
    <property type="match status" value="1"/>
</dbReference>
<evidence type="ECO:0000313" key="1">
    <source>
        <dbReference type="EMBL" id="MQM00766.1"/>
    </source>
</evidence>
<dbReference type="OrthoDB" id="75724at2759"/>
<dbReference type="EMBL" id="NMUH01002563">
    <property type="protein sequence ID" value="MQM00766.1"/>
    <property type="molecule type" value="Genomic_DNA"/>
</dbReference>
<dbReference type="Proteomes" id="UP000652761">
    <property type="component" value="Unassembled WGS sequence"/>
</dbReference>
<comment type="caution">
    <text evidence="1">The sequence shown here is derived from an EMBL/GenBank/DDBJ whole genome shotgun (WGS) entry which is preliminary data.</text>
</comment>
<accession>A0A843VY36</accession>
<name>A0A843VY36_COLES</name>
<dbReference type="PANTHER" id="PTHR47104:SF1">
    <property type="entry name" value="SEC14P-LIKE PHOSPHATIDYLINOSITOL TRANSFER FAMILY PROTEIN"/>
    <property type="match status" value="1"/>
</dbReference>
<proteinExistence type="predicted"/>
<reference evidence="1" key="1">
    <citation type="submission" date="2017-07" db="EMBL/GenBank/DDBJ databases">
        <title>Taro Niue Genome Assembly and Annotation.</title>
        <authorList>
            <person name="Atibalentja N."/>
            <person name="Keating K."/>
            <person name="Fields C.J."/>
        </authorList>
    </citation>
    <scope>NUCLEOTIDE SEQUENCE</scope>
    <source>
        <strain evidence="1">Niue_2</strain>
        <tissue evidence="1">Leaf</tissue>
    </source>
</reference>
<dbReference type="InterPro" id="IPR036865">
    <property type="entry name" value="CRAL-TRIO_dom_sf"/>
</dbReference>
<organism evidence="1 2">
    <name type="scientific">Colocasia esculenta</name>
    <name type="common">Wild taro</name>
    <name type="synonym">Arum esculentum</name>
    <dbReference type="NCBI Taxonomy" id="4460"/>
    <lineage>
        <taxon>Eukaryota</taxon>
        <taxon>Viridiplantae</taxon>
        <taxon>Streptophyta</taxon>
        <taxon>Embryophyta</taxon>
        <taxon>Tracheophyta</taxon>
        <taxon>Spermatophyta</taxon>
        <taxon>Magnoliopsida</taxon>
        <taxon>Liliopsida</taxon>
        <taxon>Araceae</taxon>
        <taxon>Aroideae</taxon>
        <taxon>Colocasieae</taxon>
        <taxon>Colocasia</taxon>
    </lineage>
</organism>
<dbReference type="AlphaFoldDB" id="A0A843VY36"/>
<gene>
    <name evidence="1" type="ORF">Taro_033504</name>
</gene>
<sequence>MVRPCRPNRGGTGVPYRARAPAAPGHELAEGAAYVADHDGEARPVMVFRIKQYYPTFHSQKSYLRLLAFTLEISGLIPS</sequence>
<dbReference type="SUPFAM" id="SSF52087">
    <property type="entry name" value="CRAL/TRIO domain"/>
    <property type="match status" value="1"/>
</dbReference>
<evidence type="ECO:0000313" key="2">
    <source>
        <dbReference type="Proteomes" id="UP000652761"/>
    </source>
</evidence>
<keyword evidence="2" id="KW-1185">Reference proteome</keyword>
<protein>
    <submittedName>
        <fullName evidence="1">Uncharacterized protein</fullName>
    </submittedName>
</protein>